<evidence type="ECO:0000313" key="3">
    <source>
        <dbReference type="EMBL" id="GAA0560706.1"/>
    </source>
</evidence>
<dbReference type="InterPro" id="IPR001633">
    <property type="entry name" value="EAL_dom"/>
</dbReference>
<dbReference type="Gene3D" id="3.20.20.450">
    <property type="entry name" value="EAL domain"/>
    <property type="match status" value="1"/>
</dbReference>
<dbReference type="PROSITE" id="PS50883">
    <property type="entry name" value="EAL"/>
    <property type="match status" value="1"/>
</dbReference>
<keyword evidence="1" id="KW-0812">Transmembrane</keyword>
<comment type="caution">
    <text evidence="3">The sequence shown here is derived from an EMBL/GenBank/DDBJ whole genome shotgun (WGS) entry which is preliminary data.</text>
</comment>
<feature type="transmembrane region" description="Helical" evidence="1">
    <location>
        <begin position="101"/>
        <end position="122"/>
    </location>
</feature>
<evidence type="ECO:0000259" key="2">
    <source>
        <dbReference type="PROSITE" id="PS50883"/>
    </source>
</evidence>
<accession>A0ABP3P5H5</accession>
<dbReference type="PANTHER" id="PTHR33121">
    <property type="entry name" value="CYCLIC DI-GMP PHOSPHODIESTERASE PDEF"/>
    <property type="match status" value="1"/>
</dbReference>
<organism evidence="3 4">
    <name type="scientific">Rheinheimera aquimaris</name>
    <dbReference type="NCBI Taxonomy" id="412437"/>
    <lineage>
        <taxon>Bacteria</taxon>
        <taxon>Pseudomonadati</taxon>
        <taxon>Pseudomonadota</taxon>
        <taxon>Gammaproteobacteria</taxon>
        <taxon>Chromatiales</taxon>
        <taxon>Chromatiaceae</taxon>
        <taxon>Rheinheimera</taxon>
    </lineage>
</organism>
<proteinExistence type="predicted"/>
<evidence type="ECO:0000313" key="4">
    <source>
        <dbReference type="Proteomes" id="UP001501169"/>
    </source>
</evidence>
<dbReference type="SUPFAM" id="SSF141868">
    <property type="entry name" value="EAL domain-like"/>
    <property type="match status" value="1"/>
</dbReference>
<dbReference type="Pfam" id="PF00563">
    <property type="entry name" value="EAL"/>
    <property type="match status" value="1"/>
</dbReference>
<keyword evidence="1" id="KW-1133">Transmembrane helix</keyword>
<dbReference type="RefSeq" id="WP_226767984.1">
    <property type="nucleotide sequence ID" value="NZ_BAAAEO010000005.1"/>
</dbReference>
<dbReference type="InterPro" id="IPR029787">
    <property type="entry name" value="Nucleotide_cyclase"/>
</dbReference>
<dbReference type="InterPro" id="IPR043128">
    <property type="entry name" value="Rev_trsase/Diguanyl_cyclase"/>
</dbReference>
<keyword evidence="1" id="KW-0472">Membrane</keyword>
<feature type="domain" description="EAL" evidence="2">
    <location>
        <begin position="354"/>
        <end position="602"/>
    </location>
</feature>
<name>A0ABP3P5H5_9GAMM</name>
<evidence type="ECO:0000256" key="1">
    <source>
        <dbReference type="SAM" id="Phobius"/>
    </source>
</evidence>
<gene>
    <name evidence="3" type="ORF">GCM10009098_30940</name>
</gene>
<dbReference type="InterPro" id="IPR035919">
    <property type="entry name" value="EAL_sf"/>
</dbReference>
<dbReference type="EMBL" id="BAAAEO010000005">
    <property type="protein sequence ID" value="GAA0560706.1"/>
    <property type="molecule type" value="Genomic_DNA"/>
</dbReference>
<protein>
    <recommendedName>
        <fullName evidence="2">EAL domain-containing protein</fullName>
    </recommendedName>
</protein>
<dbReference type="CDD" id="cd01948">
    <property type="entry name" value="EAL"/>
    <property type="match status" value="1"/>
</dbReference>
<dbReference type="Proteomes" id="UP001501169">
    <property type="component" value="Unassembled WGS sequence"/>
</dbReference>
<dbReference type="SUPFAM" id="SSF55073">
    <property type="entry name" value="Nucleotide cyclase"/>
    <property type="match status" value="1"/>
</dbReference>
<sequence length="602" mass="67640">MYLLQFSRQRMRRFQLLAFLALLLAFNICHFAMRYYDVRQQAHVLFQSAQGLEPDSTASLRWLTAHFGLTSEPQAGADYLSFQLQDTLVFVDKALLVTSGFWVYLVSNLMFLLVLIPVWWLWLRQLKTFANEEVAVTSLLEQLETKLDLRSGGSLLPNQRLHKVAQNLELLLRRDQEVRHLVRVQGLIDHELAIGNRVFFESKLQHYLSDTSEVAFGALFIIQLTVPEPNAAGARPFLRLRACVDILQGVIAGYSDTVIARLADNDLALLAAGLASKDMEKLGDKIAVLLSRASCFSEALEHDVVHIGYAGYRRGQTSYQVLSEADMALKTAQLHGPNAAYGFVQQDKPQAKGSVWWRSELSKALLEHRFSLSFQPVFSWQERDILQHEVLIRLQSQEAGSVPAAIFLPMAHNCGLASEIDKYVLLKTARMCAVDSRTFNRCSVNVSVQSVLDPVWWQWLDQMVLSGQIDPQQLAIEIAEHHLLRHYKSLKSKLLKLSKAGFALVVDQVGLVIDNTVYVDELPLESVKLHPSVVRNIDQHLEQQLFVRGLIAGFAGKGVRVIATGVELEAEWLALQKSGVAGGQGFYFSQPLTQIIAQSQLQ</sequence>
<keyword evidence="4" id="KW-1185">Reference proteome</keyword>
<dbReference type="Gene3D" id="3.30.70.270">
    <property type="match status" value="1"/>
</dbReference>
<dbReference type="SMART" id="SM00052">
    <property type="entry name" value="EAL"/>
    <property type="match status" value="1"/>
</dbReference>
<dbReference type="PANTHER" id="PTHR33121:SF32">
    <property type="entry name" value="RNASE E SPECIFICITY FACTOR CSRD"/>
    <property type="match status" value="1"/>
</dbReference>
<dbReference type="InterPro" id="IPR050706">
    <property type="entry name" value="Cyclic-di-GMP_PDE-like"/>
</dbReference>
<reference evidence="4" key="1">
    <citation type="journal article" date="2019" name="Int. J. Syst. Evol. Microbiol.">
        <title>The Global Catalogue of Microorganisms (GCM) 10K type strain sequencing project: providing services to taxonomists for standard genome sequencing and annotation.</title>
        <authorList>
            <consortium name="The Broad Institute Genomics Platform"/>
            <consortium name="The Broad Institute Genome Sequencing Center for Infectious Disease"/>
            <person name="Wu L."/>
            <person name="Ma J."/>
        </authorList>
    </citation>
    <scope>NUCLEOTIDE SEQUENCE [LARGE SCALE GENOMIC DNA]</scope>
    <source>
        <strain evidence="4">JCM 14331</strain>
    </source>
</reference>